<evidence type="ECO:0000256" key="2">
    <source>
        <dbReference type="SAM" id="SignalP"/>
    </source>
</evidence>
<feature type="domain" description="DUF7948" evidence="3">
    <location>
        <begin position="63"/>
        <end position="266"/>
    </location>
</feature>
<dbReference type="SUPFAM" id="SSF101898">
    <property type="entry name" value="NHL repeat"/>
    <property type="match status" value="1"/>
</dbReference>
<dbReference type="InterPro" id="IPR052918">
    <property type="entry name" value="Motility_Chemotaxis_Reg"/>
</dbReference>
<evidence type="ECO:0000313" key="5">
    <source>
        <dbReference type="Proteomes" id="UP000639274"/>
    </source>
</evidence>
<dbReference type="InterPro" id="IPR013517">
    <property type="entry name" value="FG-GAP"/>
</dbReference>
<dbReference type="Pfam" id="PF13517">
    <property type="entry name" value="FG-GAP_3"/>
    <property type="match status" value="2"/>
</dbReference>
<dbReference type="PANTHER" id="PTHR35580:SF1">
    <property type="entry name" value="PHYTASE-LIKE DOMAIN-CONTAINING PROTEIN"/>
    <property type="match status" value="1"/>
</dbReference>
<accession>A0A975ASW3</accession>
<dbReference type="RefSeq" id="WP_200614789.1">
    <property type="nucleotide sequence ID" value="NZ_CP071518.1"/>
</dbReference>
<dbReference type="InterPro" id="IPR010620">
    <property type="entry name" value="SBBP_repeat"/>
</dbReference>
<dbReference type="Proteomes" id="UP000639274">
    <property type="component" value="Chromosome"/>
</dbReference>
<dbReference type="InterPro" id="IPR028994">
    <property type="entry name" value="Integrin_alpha_N"/>
</dbReference>
<keyword evidence="1 2" id="KW-0732">Signal</keyword>
<protein>
    <submittedName>
        <fullName evidence="4">SBBP repeat-containing protein</fullName>
    </submittedName>
</protein>
<dbReference type="InterPro" id="IPR057708">
    <property type="entry name" value="DUF7948"/>
</dbReference>
<sequence>MSLVHPMWLATPAVACLALAASALSPHAAGGKPVLLPAPVASAVSATLATDARTQLARMPLAFERNVGQTDAQVKYFARGAGYGLFLTPTEAVFSLRAASGPQELADSQADVVRMRLTGARSDARIDGLKPQAGRSHYLQGNEASQWRRDVGHFEQVRYTGVYDGVDLVYYGNQRELEYDFVVAPGADPAQIGLAFQGPRTLRIDAAGNLVLATGVGELVQNKPVAYQEIDGERRPVEASYRLAGDRVTFALGHYDPSHALVIDPVLGYSTFLGGLGDDFAAAIAVDAAGNAYVTGMTASVAFPTATPLQTANGGGADVFVTKFNAAGSALVYSTYLGGGLSEIGYGIAVDGAGSAYITGTTTSTNFPTKTPVQGTLQGTRNMFVTKLSANGAALEYSTYLGSKGEYGLKIAVDASGAAVVGGYGTGTLTFPAGAYQPAFGGGTEPDGILFKLAPAGTSLQWGTYLGGALEDSIEDVKLDAAGNVYFAGHTKSPGLPVRNAIQATHAGNVDAVFGKFSAAGEAQFVSFFGGPGSEGATGVGADSNGNIYIAGHVYGSQLPVLNPVQGVVGLWDGFISKFNATGQALVYSTYFGGSGTEEVAGLGVDGNGNAYVTGRTDSVNFPTASPWQADYRGGNADGFLIGFNPTGNDMVWSSYVGGIREDNLIGMAVTANGTVYAAGRSFGAFPTAAPYQDANKGGRDAVVLRVTGSTPTSVRYRHLDFNDDGRADIFWRNGTTGENQLWNTAHQAVFTPIASRPVAWAVGAAGDFNGDHRADLFWRNASTGANEIWYSARQSHSVVAVAQPGVAWTVVGAGDFNGDGRSDVLWRNTTTGANEYWSNANGAQRVALATVVAQEWRVAGVADFNNDGRADVLWRNSATGGNDLWLSGLVAQRIRLSSVSDQNWIVAGVGDYTGDGRADILWRNGTTGANDLWPSATSSLRQALTRVSNLDWRVVGTGDYNGDGRADILWRNVTTGENIIWNSAVATTQRKPATLADQAWVPLR</sequence>
<dbReference type="KEGG" id="lsf:I8J32_004665"/>
<dbReference type="Gene3D" id="2.40.128.340">
    <property type="match status" value="1"/>
</dbReference>
<dbReference type="Pfam" id="PF06739">
    <property type="entry name" value="SBBP"/>
    <property type="match status" value="3"/>
</dbReference>
<dbReference type="PANTHER" id="PTHR35580">
    <property type="entry name" value="CELL SURFACE GLYCOPROTEIN (S-LAYER PROTEIN)-LIKE PROTEIN"/>
    <property type="match status" value="1"/>
</dbReference>
<gene>
    <name evidence="4" type="ORF">I8J32_004665</name>
</gene>
<organism evidence="4 5">
    <name type="scientific">Agrilutibacter solisilvae</name>
    <dbReference type="NCBI Taxonomy" id="2763317"/>
    <lineage>
        <taxon>Bacteria</taxon>
        <taxon>Pseudomonadati</taxon>
        <taxon>Pseudomonadota</taxon>
        <taxon>Gammaproteobacteria</taxon>
        <taxon>Lysobacterales</taxon>
        <taxon>Lysobacteraceae</taxon>
        <taxon>Agrilutibacter</taxon>
    </lineage>
</organism>
<evidence type="ECO:0000259" key="3">
    <source>
        <dbReference type="Pfam" id="PF25778"/>
    </source>
</evidence>
<evidence type="ECO:0000256" key="1">
    <source>
        <dbReference type="ARBA" id="ARBA00022729"/>
    </source>
</evidence>
<dbReference type="EMBL" id="CP071518">
    <property type="protein sequence ID" value="QSX79192.1"/>
    <property type="molecule type" value="Genomic_DNA"/>
</dbReference>
<dbReference type="SUPFAM" id="SSF69318">
    <property type="entry name" value="Integrin alpha N-terminal domain"/>
    <property type="match status" value="1"/>
</dbReference>
<evidence type="ECO:0000313" key="4">
    <source>
        <dbReference type="EMBL" id="QSX79192.1"/>
    </source>
</evidence>
<feature type="chain" id="PRO_5036893482" evidence="2">
    <location>
        <begin position="29"/>
        <end position="1005"/>
    </location>
</feature>
<dbReference type="Gene3D" id="2.130.10.130">
    <property type="entry name" value="Integrin alpha, N-terminal"/>
    <property type="match status" value="1"/>
</dbReference>
<keyword evidence="5" id="KW-1185">Reference proteome</keyword>
<reference evidence="4 5" key="1">
    <citation type="submission" date="2021-03" db="EMBL/GenBank/DDBJ databases">
        <title>Lysobacter sp. nov. isolated from soil of gangwondo yeongwol, south Korea.</title>
        <authorList>
            <person name="Kim K.R."/>
            <person name="Kim K.H."/>
            <person name="Jeon C.O."/>
        </authorList>
    </citation>
    <scope>NUCLEOTIDE SEQUENCE [LARGE SCALE GENOMIC DNA]</scope>
    <source>
        <strain evidence="4 5">R19</strain>
    </source>
</reference>
<dbReference type="AlphaFoldDB" id="A0A975ASW3"/>
<feature type="signal peptide" evidence="2">
    <location>
        <begin position="1"/>
        <end position="28"/>
    </location>
</feature>
<proteinExistence type="predicted"/>
<name>A0A975ASW3_9GAMM</name>
<dbReference type="Pfam" id="PF25778">
    <property type="entry name" value="DUF7948"/>
    <property type="match status" value="1"/>
</dbReference>